<feature type="compositionally biased region" description="Polar residues" evidence="1">
    <location>
        <begin position="45"/>
        <end position="55"/>
    </location>
</feature>
<feature type="signal peptide" evidence="2">
    <location>
        <begin position="1"/>
        <end position="19"/>
    </location>
</feature>
<comment type="caution">
    <text evidence="3">The sequence shown here is derived from an EMBL/GenBank/DDBJ whole genome shotgun (WGS) entry which is preliminary data.</text>
</comment>
<dbReference type="SUPFAM" id="SSF56112">
    <property type="entry name" value="Protein kinase-like (PK-like)"/>
    <property type="match status" value="1"/>
</dbReference>
<dbReference type="InterPro" id="IPR011009">
    <property type="entry name" value="Kinase-like_dom_sf"/>
</dbReference>
<keyword evidence="4" id="KW-1185">Reference proteome</keyword>
<evidence type="ECO:0000313" key="3">
    <source>
        <dbReference type="EMBL" id="OII72185.1"/>
    </source>
</evidence>
<dbReference type="RefSeq" id="XP_028873757.1">
    <property type="nucleotide sequence ID" value="XM_029018530.1"/>
</dbReference>
<keyword evidence="2" id="KW-0732">Signal</keyword>
<dbReference type="OrthoDB" id="340041at2759"/>
<dbReference type="Proteomes" id="UP000186176">
    <property type="component" value="Unassembled WGS sequence"/>
</dbReference>
<reference evidence="3 4" key="1">
    <citation type="submission" date="2016-10" db="EMBL/GenBank/DDBJ databases">
        <title>Reductive evolution of mitochondrial metabolism and differential evolution of invasion-related proteins in Cryptosporidium.</title>
        <authorList>
            <person name="Liu S."/>
            <person name="Roellig D.M."/>
            <person name="Guo Y."/>
            <person name="Li N."/>
            <person name="Frace M.A."/>
            <person name="Tang K."/>
            <person name="Zhang L."/>
            <person name="Feng Y."/>
            <person name="Xiao L."/>
        </authorList>
    </citation>
    <scope>NUCLEOTIDE SEQUENCE [LARGE SCALE GENOMIC DNA]</scope>
    <source>
        <strain evidence="3">39726</strain>
    </source>
</reference>
<dbReference type="EMBL" id="LRBP01000025">
    <property type="protein sequence ID" value="OII72185.1"/>
    <property type="molecule type" value="Genomic_DNA"/>
</dbReference>
<protein>
    <recommendedName>
        <fullName evidence="5">Protein kinase domain-containing protein</fullName>
    </recommendedName>
</protein>
<evidence type="ECO:0000256" key="1">
    <source>
        <dbReference type="SAM" id="MobiDB-lite"/>
    </source>
</evidence>
<evidence type="ECO:0000256" key="2">
    <source>
        <dbReference type="SAM" id="SignalP"/>
    </source>
</evidence>
<name>A0A1J4MD79_9CRYT</name>
<evidence type="ECO:0000313" key="4">
    <source>
        <dbReference type="Proteomes" id="UP000186176"/>
    </source>
</evidence>
<feature type="chain" id="PRO_5013289392" description="Protein kinase domain-containing protein" evidence="2">
    <location>
        <begin position="20"/>
        <end position="1760"/>
    </location>
</feature>
<sequence length="1760" mass="203275">MKLPQLVLLLLGIFGEYIGRNNGLKVKGGVTVNRGRMLSRGRRPTSPSLNTNRRSLPSRKAYQQHLLEDSMLGGDGSDFISDTTIGGVINDKGIMSKAPSKLITKPIFARIQPEEAVSKVQVIQKTVQRRGGKVSSVVRSISPRRISVIDLNMGPQEMVDVLSREARQMEQDKTGINKGSAELACARYSFMFHCEVVEIPKEVLERRKDKYLYTVRDLKDKRYAWNTAQGTYGRVVFGYIEVPSVDQRFKTGNTKFSEFYKLPETLTGVKVLFHGGGKYPAKYLLPGMKVSVVIKSYFRGIYKIGRIVWNREREILYSLSKEFWTDGYGGPLTHTPTVFSVHYQDPQSGKQQVLFEDKENKRALVSELLIMERITGQTFFEVSVYLQDSKIFKWLEQTNAWELWNKAVYKLQWTFNHILQSFMATGYLLYMHCDLNRSNILLSIPPLTFDHKRNLLNIISMEPWDVRVIDLSFVWVPNTLKSRNTRSICSQVNKMAIFSDANYLHVCIMELFKVPQKDLPISRPTPLYKAVRAKALELWEKLDSVNEWWAVGINFIGRNSSTHKKYKIRKPELGGNTFNECLEGIMMMSDIFDAEARKLGIKLPFHSFSPEAYLRGYLHLSFRITKLGLCLRTKITENWESIKNILTAVTYFDFSVMVLSLDASLSSNRDSNVCKINIPKSEKQPGSHYTTITLSNKICQEIKSCMASVEAMKSIPGDEVIKPAISVVTAENHESDRILNELRFEKKFPESIQALGVRLFGRFQGINNNVDLNKNQILNFLTQLDLNAKIGTIRSTNPSESSLLSVCNDLESNGTLKSTFGAQIYSSIISYAKNYRLNTFCQLLFKQLRNTMLFSNHLDPDFRSGQSLTTPETAITEKQLPKFDELQINTPQLRKEIIQSQTKFDLGRLISKIQEKGALDKKLDEKVYLFSSNKKECIKVENFKQLIGSSKIEVGDYLKKRFIKKINGLIDSVGEQILKYNSIQLLCSSFTQLFECNMRSKAMIDNSKDNYREESILEVNEPGNTQIILWDEIQDQNIQLQWKVLSGKYGSVTFLVALIPKVSSEYLIKSQVMANSCNMPLKIKNIRAWFHGSLYVKPGWVPEDIKLYLAVKSPFKGVHSIEKEIWERENFLSLLLSREIFSMVLKDGVIEQYQLSPSIVTFHHNVKDSNKCPSHFFITNSKKSLIKINDLYRPLFSNYMFMEYINGFPLETILYYLRSEDIFLWLNQENSQKRWVFWLEAILNLSKLVLLSIQSFSSTGFFQYFHCDLNFGNIIILKENISERLFGINKLFQDKNNHFDNLKFIANIGQESIRIIDYAFTYVLYHREKEDEISDFNDFLKQKGIYKATGERNFENICKKMIKAALFNDPNYISILISELLIGHSSLLNKSLLYQNQQDDNKISYSITEINDPSLKWKDQSNQFINLLYKFDSILNSEKEWEIIAQEFVEDESPIKRWISKKSKYRNQRNILSSFNQGSEAYIIACDKLNQIIQVAKKTGLIIHQDLLNNCLSFEFYLRSYLFIPFNIAKIGSCLYSKAKKSQKFASYISSEKSNTIKSFFQMASITISYYIWITNRTNKNNNISSILFDFFHEIKNECNDEQLNLESSEILSNLKNIDPMYEKTKNIYNLIYKDQMEFLNKNIVQNNLSIPFVLLLQRAWYRIQDSTEILQNQIPLNVNENLLNSLIEFFSDIQLAFSNSIDPYQKGNNLHINDSTILNICMNNINHLKYTIFKDSAIGDSDLCNLIIKPLIYTSPFKS</sequence>
<proteinExistence type="predicted"/>
<dbReference type="VEuPathDB" id="CryptoDB:cubi_01518"/>
<gene>
    <name evidence="3" type="ORF">cubi_01518</name>
</gene>
<organism evidence="3 4">
    <name type="scientific">Cryptosporidium ubiquitum</name>
    <dbReference type="NCBI Taxonomy" id="857276"/>
    <lineage>
        <taxon>Eukaryota</taxon>
        <taxon>Sar</taxon>
        <taxon>Alveolata</taxon>
        <taxon>Apicomplexa</taxon>
        <taxon>Conoidasida</taxon>
        <taxon>Coccidia</taxon>
        <taxon>Eucoccidiorida</taxon>
        <taxon>Eimeriorina</taxon>
        <taxon>Cryptosporidiidae</taxon>
        <taxon>Cryptosporidium</taxon>
    </lineage>
</organism>
<dbReference type="GeneID" id="39978309"/>
<feature type="region of interest" description="Disordered" evidence="1">
    <location>
        <begin position="36"/>
        <end position="57"/>
    </location>
</feature>
<accession>A0A1J4MD79</accession>
<evidence type="ECO:0008006" key="5">
    <source>
        <dbReference type="Google" id="ProtNLM"/>
    </source>
</evidence>